<dbReference type="AlphaFoldDB" id="A0A644URU9"/>
<protein>
    <submittedName>
        <fullName evidence="1">Uncharacterized protein</fullName>
    </submittedName>
</protein>
<organism evidence="1">
    <name type="scientific">bioreactor metagenome</name>
    <dbReference type="NCBI Taxonomy" id="1076179"/>
    <lineage>
        <taxon>unclassified sequences</taxon>
        <taxon>metagenomes</taxon>
        <taxon>ecological metagenomes</taxon>
    </lineage>
</organism>
<evidence type="ECO:0000313" key="1">
    <source>
        <dbReference type="EMBL" id="MPL81778.1"/>
    </source>
</evidence>
<accession>A0A644URU9</accession>
<sequence>MPEILNEQVLISLQTGVESEIDYIQRIDEIINFLIKLI</sequence>
<comment type="caution">
    <text evidence="1">The sequence shown here is derived from an EMBL/GenBank/DDBJ whole genome shotgun (WGS) entry which is preliminary data.</text>
</comment>
<proteinExistence type="predicted"/>
<reference evidence="1" key="1">
    <citation type="submission" date="2019-08" db="EMBL/GenBank/DDBJ databases">
        <authorList>
            <person name="Kucharzyk K."/>
            <person name="Murdoch R.W."/>
            <person name="Higgins S."/>
            <person name="Loffler F."/>
        </authorList>
    </citation>
    <scope>NUCLEOTIDE SEQUENCE</scope>
</reference>
<name>A0A644URU9_9ZZZZ</name>
<gene>
    <name evidence="1" type="ORF">SDC9_27708</name>
</gene>
<dbReference type="EMBL" id="VSSQ01000154">
    <property type="protein sequence ID" value="MPL81778.1"/>
    <property type="molecule type" value="Genomic_DNA"/>
</dbReference>